<dbReference type="InterPro" id="IPR035986">
    <property type="entry name" value="PKD_dom_sf"/>
</dbReference>
<comment type="caution">
    <text evidence="4">The sequence shown here is derived from an EMBL/GenBank/DDBJ whole genome shotgun (WGS) entry which is preliminary data.</text>
</comment>
<dbReference type="InterPro" id="IPR051553">
    <property type="entry name" value="Ran_GTPase-activating"/>
</dbReference>
<dbReference type="PANTHER" id="PTHR45982:SF1">
    <property type="entry name" value="REGULATOR OF CHROMOSOME CONDENSATION"/>
    <property type="match status" value="1"/>
</dbReference>
<dbReference type="PROSITE" id="PS50012">
    <property type="entry name" value="RCC1_3"/>
    <property type="match status" value="4"/>
</dbReference>
<dbReference type="SUPFAM" id="SSF49299">
    <property type="entry name" value="PKD domain"/>
    <property type="match status" value="1"/>
</dbReference>
<evidence type="ECO:0000313" key="5">
    <source>
        <dbReference type="Proteomes" id="UP000568888"/>
    </source>
</evidence>
<reference evidence="5" key="1">
    <citation type="submission" date="2020-06" db="EMBL/GenBank/DDBJ databases">
        <title>Draft genomic sequecing of Geomonas sp. Red736.</title>
        <authorList>
            <person name="Itoh H."/>
            <person name="Xu Z.X."/>
            <person name="Ushijima N."/>
            <person name="Masuda Y."/>
            <person name="Shiratori Y."/>
            <person name="Senoo K."/>
        </authorList>
    </citation>
    <scope>NUCLEOTIDE SEQUENCE [LARGE SCALE GENOMIC DNA]</scope>
    <source>
        <strain evidence="5">Red736</strain>
    </source>
</reference>
<dbReference type="InterPro" id="IPR022409">
    <property type="entry name" value="PKD/Chitinase_dom"/>
</dbReference>
<dbReference type="Pfam" id="PF25390">
    <property type="entry name" value="WD40_RLD"/>
    <property type="match status" value="1"/>
</dbReference>
<dbReference type="AlphaFoldDB" id="A0A6V8N0L2"/>
<dbReference type="PANTHER" id="PTHR45982">
    <property type="entry name" value="REGULATOR OF CHROMOSOME CONDENSATION"/>
    <property type="match status" value="1"/>
</dbReference>
<evidence type="ECO:0000256" key="1">
    <source>
        <dbReference type="ARBA" id="ARBA00022658"/>
    </source>
</evidence>
<dbReference type="Pfam" id="PF18911">
    <property type="entry name" value="PKD_4"/>
    <property type="match status" value="1"/>
</dbReference>
<protein>
    <recommendedName>
        <fullName evidence="3">PKD domain-containing protein</fullName>
    </recommendedName>
</protein>
<dbReference type="InterPro" id="IPR000601">
    <property type="entry name" value="PKD_dom"/>
</dbReference>
<name>A0A6V8N0L2_9BACT</name>
<dbReference type="Proteomes" id="UP000568888">
    <property type="component" value="Unassembled WGS sequence"/>
</dbReference>
<proteinExistence type="predicted"/>
<dbReference type="EMBL" id="BLXY01000008">
    <property type="protein sequence ID" value="GFO65283.1"/>
    <property type="molecule type" value="Genomic_DNA"/>
</dbReference>
<dbReference type="InterPro" id="IPR059177">
    <property type="entry name" value="GH29D-like_dom"/>
</dbReference>
<feature type="domain" description="PKD" evidence="3">
    <location>
        <begin position="325"/>
        <end position="403"/>
    </location>
</feature>
<dbReference type="InterPro" id="IPR058923">
    <property type="entry name" value="RCC1-like_dom"/>
</dbReference>
<keyword evidence="1" id="KW-0344">Guanine-nucleotide releasing factor</keyword>
<evidence type="ECO:0000256" key="2">
    <source>
        <dbReference type="ARBA" id="ARBA00022737"/>
    </source>
</evidence>
<sequence>MGGVALLRDGTVRAWGDNGYGAVGDGTNTRRLLPVEVIGLSGVVALSSWSSHILALKEDGTVWAWGWNGHYQLGTENVSARYTAAPVPGITDVIAIAAGGAHSVALKGDGTVWTWGGNSSGQLGDGTDITRFQPLQVPGLTEAVAIAAGDNHTVALKNDGTVWAWGYNNYGQLGDGTTTKRYTPVRIAGVSGVTAIAAGSSQTFASKGDRTLWAWGQNYYGNLGDGSTTVRTSPVQVSFDTAAPITTASPAGGTFNLPPTVTLSSSESATIYYTLDGSTPTTASAIYITPITVSTSAILKYFAKDSAGNLEAVKSETYRLTSVPPVADFSATPVSGYSALSVTFRDLSTGLPSSWRWDFGDGFTSTEQNPTHIYTSPGTYTVSLTVSSVGGTSSTSKSNFISVSGPGWTLQSAYDAAADGGDIKAPAWELFENPIFERAISVRISGGYDSPLQQVIGRTVIHGKMTVKSGKVSLGSVVFK</sequence>
<keyword evidence="2" id="KW-0677">Repeat</keyword>
<dbReference type="GO" id="GO:0005737">
    <property type="term" value="C:cytoplasm"/>
    <property type="evidence" value="ECO:0007669"/>
    <property type="project" value="TreeGrafter"/>
</dbReference>
<dbReference type="RefSeq" id="WP_183349219.1">
    <property type="nucleotide sequence ID" value="NZ_BLXY01000008.1"/>
</dbReference>
<evidence type="ECO:0000313" key="4">
    <source>
        <dbReference type="EMBL" id="GFO65283.1"/>
    </source>
</evidence>
<dbReference type="CDD" id="cd00146">
    <property type="entry name" value="PKD"/>
    <property type="match status" value="1"/>
</dbReference>
<dbReference type="FunFam" id="2.60.40.10:FF:000270">
    <property type="entry name" value="Cell surface protein"/>
    <property type="match status" value="1"/>
</dbReference>
<dbReference type="PRINTS" id="PR00633">
    <property type="entry name" value="RCCNDNSATION"/>
</dbReference>
<dbReference type="PROSITE" id="PS50093">
    <property type="entry name" value="PKD"/>
    <property type="match status" value="1"/>
</dbReference>
<dbReference type="InterPro" id="IPR013783">
    <property type="entry name" value="Ig-like_fold"/>
</dbReference>
<dbReference type="InterPro" id="IPR000408">
    <property type="entry name" value="Reg_chr_condens"/>
</dbReference>
<dbReference type="Pfam" id="PF13290">
    <property type="entry name" value="CHB_HEX_C_1"/>
    <property type="match status" value="1"/>
</dbReference>
<dbReference type="SUPFAM" id="SSF50985">
    <property type="entry name" value="RCC1/BLIP-II"/>
    <property type="match status" value="1"/>
</dbReference>
<dbReference type="InterPro" id="IPR009091">
    <property type="entry name" value="RCC1/BLIP-II"/>
</dbReference>
<evidence type="ECO:0000259" key="3">
    <source>
        <dbReference type="PROSITE" id="PS50093"/>
    </source>
</evidence>
<dbReference type="PROSITE" id="PS00626">
    <property type="entry name" value="RCC1_2"/>
    <property type="match status" value="1"/>
</dbReference>
<organism evidence="4 5">
    <name type="scientific">Geomonas paludis</name>
    <dbReference type="NCBI Taxonomy" id="2740185"/>
    <lineage>
        <taxon>Bacteria</taxon>
        <taxon>Pseudomonadati</taxon>
        <taxon>Thermodesulfobacteriota</taxon>
        <taxon>Desulfuromonadia</taxon>
        <taxon>Geobacterales</taxon>
        <taxon>Geobacteraceae</taxon>
        <taxon>Geomonas</taxon>
    </lineage>
</organism>
<dbReference type="Gene3D" id="2.130.10.30">
    <property type="entry name" value="Regulator of chromosome condensation 1/beta-lactamase-inhibitor protein II"/>
    <property type="match status" value="2"/>
</dbReference>
<dbReference type="SMART" id="SM00089">
    <property type="entry name" value="PKD"/>
    <property type="match status" value="1"/>
</dbReference>
<gene>
    <name evidence="4" type="ORF">GMPD_32020</name>
</gene>
<dbReference type="Gene3D" id="2.60.40.10">
    <property type="entry name" value="Immunoglobulins"/>
    <property type="match status" value="1"/>
</dbReference>
<accession>A0A6V8N0L2</accession>
<dbReference type="GO" id="GO:0005085">
    <property type="term" value="F:guanyl-nucleotide exchange factor activity"/>
    <property type="evidence" value="ECO:0007669"/>
    <property type="project" value="TreeGrafter"/>
</dbReference>